<sequence length="28" mass="3097">MPGRAGHFFQRGTDCLGDQFQPGQVALY</sequence>
<name>A0A2J7YNX1_STRMQ</name>
<keyword evidence="2" id="KW-1185">Reference proteome</keyword>
<dbReference type="AlphaFoldDB" id="A0A2J7YNX1"/>
<dbReference type="Proteomes" id="UP000236520">
    <property type="component" value="Unassembled WGS sequence"/>
</dbReference>
<evidence type="ECO:0000313" key="1">
    <source>
        <dbReference type="EMBL" id="PNG89716.1"/>
    </source>
</evidence>
<reference evidence="1 2" key="1">
    <citation type="submission" date="2015-09" db="EMBL/GenBank/DDBJ databases">
        <title>Genome sequence, genome mining and natural product profiling of a biocontrol bacterium Streptomyces malaysiensis F913.</title>
        <authorList>
            <person name="Xu Y."/>
            <person name="Wei J."/>
            <person name="Xie J."/>
            <person name="Li T."/>
            <person name="Zhou Z."/>
        </authorList>
    </citation>
    <scope>NUCLEOTIDE SEQUENCE [LARGE SCALE GENOMIC DNA]</scope>
    <source>
        <strain evidence="1 2">F913</strain>
    </source>
</reference>
<evidence type="ECO:0000313" key="2">
    <source>
        <dbReference type="Proteomes" id="UP000236520"/>
    </source>
</evidence>
<proteinExistence type="predicted"/>
<accession>A0A2J7YNX1</accession>
<dbReference type="EMBL" id="LJIW01000002">
    <property type="protein sequence ID" value="PNG89716.1"/>
    <property type="molecule type" value="Genomic_DNA"/>
</dbReference>
<gene>
    <name evidence="1" type="ORF">SMF913_25181</name>
</gene>
<comment type="caution">
    <text evidence="1">The sequence shown here is derived from an EMBL/GenBank/DDBJ whole genome shotgun (WGS) entry which is preliminary data.</text>
</comment>
<organism evidence="1 2">
    <name type="scientific">Streptomyces malaysiensis</name>
    <dbReference type="NCBI Taxonomy" id="92644"/>
    <lineage>
        <taxon>Bacteria</taxon>
        <taxon>Bacillati</taxon>
        <taxon>Actinomycetota</taxon>
        <taxon>Actinomycetes</taxon>
        <taxon>Kitasatosporales</taxon>
        <taxon>Streptomycetaceae</taxon>
        <taxon>Streptomyces</taxon>
        <taxon>Streptomyces violaceusniger group</taxon>
    </lineage>
</organism>
<protein>
    <submittedName>
        <fullName evidence="1">Uncharacterized protein</fullName>
    </submittedName>
</protein>